<proteinExistence type="predicted"/>
<feature type="non-terminal residue" evidence="1">
    <location>
        <position position="32"/>
    </location>
</feature>
<dbReference type="InterPro" id="IPR035903">
    <property type="entry name" value="HesB-like_dom_sf"/>
</dbReference>
<evidence type="ECO:0000313" key="1">
    <source>
        <dbReference type="EMBL" id="SVD42581.1"/>
    </source>
</evidence>
<name>A0A382V9L2_9ZZZZ</name>
<protein>
    <recommendedName>
        <fullName evidence="2">FeS cluster biogenesis domain-containing protein</fullName>
    </recommendedName>
</protein>
<dbReference type="AlphaFoldDB" id="A0A382V9L2"/>
<organism evidence="1">
    <name type="scientific">marine metagenome</name>
    <dbReference type="NCBI Taxonomy" id="408172"/>
    <lineage>
        <taxon>unclassified sequences</taxon>
        <taxon>metagenomes</taxon>
        <taxon>ecological metagenomes</taxon>
    </lineage>
</organism>
<accession>A0A382V9L2</accession>
<dbReference type="EMBL" id="UINC01149859">
    <property type="protein sequence ID" value="SVD42581.1"/>
    <property type="molecule type" value="Genomic_DNA"/>
</dbReference>
<dbReference type="SUPFAM" id="SSF89360">
    <property type="entry name" value="HesB-like domain"/>
    <property type="match status" value="1"/>
</dbReference>
<reference evidence="1" key="1">
    <citation type="submission" date="2018-05" db="EMBL/GenBank/DDBJ databases">
        <authorList>
            <person name="Lanie J.A."/>
            <person name="Ng W.-L."/>
            <person name="Kazmierczak K.M."/>
            <person name="Andrzejewski T.M."/>
            <person name="Davidsen T.M."/>
            <person name="Wayne K.J."/>
            <person name="Tettelin H."/>
            <person name="Glass J.I."/>
            <person name="Rusch D."/>
            <person name="Podicherti R."/>
            <person name="Tsui H.-C.T."/>
            <person name="Winkler M.E."/>
        </authorList>
    </citation>
    <scope>NUCLEOTIDE SEQUENCE</scope>
</reference>
<evidence type="ECO:0008006" key="2">
    <source>
        <dbReference type="Google" id="ProtNLM"/>
    </source>
</evidence>
<sequence>MVTLTNSALAYLKSVCPPENHITLGVKGGGCS</sequence>
<gene>
    <name evidence="1" type="ORF">METZ01_LOCUS395435</name>
</gene>